<dbReference type="InterPro" id="IPR002347">
    <property type="entry name" value="SDR_fam"/>
</dbReference>
<accession>C5FL23</accession>
<protein>
    <submittedName>
        <fullName evidence="3">WW domain-containing oxidoreductase isoform 1</fullName>
    </submittedName>
</protein>
<gene>
    <name evidence="3" type="ORF">MCYG_03214</name>
</gene>
<comment type="similarity">
    <text evidence="1">Belongs to the short-chain dehydrogenases/reductases (SDR) family.</text>
</comment>
<dbReference type="STRING" id="554155.C5FL23"/>
<sequence length="319" mass="35369">MTKPTKFIAPSIIWSAWKTLKGTYSATVTVPEILITGSNNGIGREAAVQFVKRDANLILACQQPPSYETHPGQVIEECKAAGEAYGQYQIVEWWECDMADLSSVEALAKRWIESGRPLDVLVNNAGMSQRSGKVVLTKDGFELCHQVNFLSNTLLTLRLLPFIAKAPSPRIICTTSCFHYLGIYDLSNVNAGTRAYSDNKLYFQIWLSDLQLRLLRHPDYDHIVVHGVHPGYVKSSISKPVDKSNTTQGNIDPVFWALSTLFICFAIDSYQGSLALVNAATMPEFGLQAAGTDEFRGGAGYFNRIWMDDPSPYTRDATS</sequence>
<dbReference type="Gene3D" id="3.40.50.720">
    <property type="entry name" value="NAD(P)-binding Rossmann-like Domain"/>
    <property type="match status" value="1"/>
</dbReference>
<dbReference type="PANTHER" id="PTHR43157:SF31">
    <property type="entry name" value="PHOSPHATIDYLINOSITOL-GLYCAN BIOSYNTHESIS CLASS F PROTEIN"/>
    <property type="match status" value="1"/>
</dbReference>
<reference evidence="4" key="1">
    <citation type="journal article" date="2012" name="MBio">
        <title>Comparative genome analysis of Trichophyton rubrum and related dermatophytes reveals candidate genes involved in infection.</title>
        <authorList>
            <person name="Martinez D.A."/>
            <person name="Oliver B.G."/>
            <person name="Graeser Y."/>
            <person name="Goldberg J.M."/>
            <person name="Li W."/>
            <person name="Martinez-Rossi N.M."/>
            <person name="Monod M."/>
            <person name="Shelest E."/>
            <person name="Barton R.C."/>
            <person name="Birch E."/>
            <person name="Brakhage A.A."/>
            <person name="Chen Z."/>
            <person name="Gurr S.J."/>
            <person name="Heiman D."/>
            <person name="Heitman J."/>
            <person name="Kosti I."/>
            <person name="Rossi A."/>
            <person name="Saif S."/>
            <person name="Samalova M."/>
            <person name="Saunders C.W."/>
            <person name="Shea T."/>
            <person name="Summerbell R.C."/>
            <person name="Xu J."/>
            <person name="Young S."/>
            <person name="Zeng Q."/>
            <person name="Birren B.W."/>
            <person name="Cuomo C.A."/>
            <person name="White T.C."/>
        </authorList>
    </citation>
    <scope>NUCLEOTIDE SEQUENCE [LARGE SCALE GENOMIC DNA]</scope>
    <source>
        <strain evidence="4">ATCC MYA-4605 / CBS 113480</strain>
    </source>
</reference>
<dbReference type="PRINTS" id="PR00081">
    <property type="entry name" value="GDHRDH"/>
</dbReference>
<dbReference type="AlphaFoldDB" id="C5FL23"/>
<dbReference type="OrthoDB" id="542013at2759"/>
<dbReference type="GeneID" id="9230390"/>
<evidence type="ECO:0000313" key="3">
    <source>
        <dbReference type="EMBL" id="EEQ30395.1"/>
    </source>
</evidence>
<dbReference type="PANTHER" id="PTHR43157">
    <property type="entry name" value="PHOSPHATIDYLINOSITOL-GLYCAN BIOSYNTHESIS CLASS F PROTEIN-RELATED"/>
    <property type="match status" value="1"/>
</dbReference>
<dbReference type="EMBL" id="DS995703">
    <property type="protein sequence ID" value="EEQ30395.1"/>
    <property type="molecule type" value="Genomic_DNA"/>
</dbReference>
<dbReference type="OMA" id="PPAWEQH"/>
<dbReference type="GO" id="GO:0016491">
    <property type="term" value="F:oxidoreductase activity"/>
    <property type="evidence" value="ECO:0007669"/>
    <property type="project" value="UniProtKB-KW"/>
</dbReference>
<dbReference type="SUPFAM" id="SSF51735">
    <property type="entry name" value="NAD(P)-binding Rossmann-fold domains"/>
    <property type="match status" value="1"/>
</dbReference>
<dbReference type="HOGENOM" id="CLU_010194_44_4_1"/>
<organism evidence="3 4">
    <name type="scientific">Arthroderma otae (strain ATCC MYA-4605 / CBS 113480)</name>
    <name type="common">Microsporum canis</name>
    <dbReference type="NCBI Taxonomy" id="554155"/>
    <lineage>
        <taxon>Eukaryota</taxon>
        <taxon>Fungi</taxon>
        <taxon>Dikarya</taxon>
        <taxon>Ascomycota</taxon>
        <taxon>Pezizomycotina</taxon>
        <taxon>Eurotiomycetes</taxon>
        <taxon>Eurotiomycetidae</taxon>
        <taxon>Onygenales</taxon>
        <taxon>Arthrodermataceae</taxon>
        <taxon>Microsporum</taxon>
    </lineage>
</organism>
<dbReference type="Pfam" id="PF00106">
    <property type="entry name" value="adh_short"/>
    <property type="match status" value="1"/>
</dbReference>
<evidence type="ECO:0000256" key="2">
    <source>
        <dbReference type="ARBA" id="ARBA00023002"/>
    </source>
</evidence>
<evidence type="ECO:0000313" key="4">
    <source>
        <dbReference type="Proteomes" id="UP000002035"/>
    </source>
</evidence>
<keyword evidence="4" id="KW-1185">Reference proteome</keyword>
<dbReference type="Proteomes" id="UP000002035">
    <property type="component" value="Unassembled WGS sequence"/>
</dbReference>
<evidence type="ECO:0000256" key="1">
    <source>
        <dbReference type="ARBA" id="ARBA00006484"/>
    </source>
</evidence>
<dbReference type="eggNOG" id="KOG1208">
    <property type="taxonomic scope" value="Eukaryota"/>
</dbReference>
<proteinExistence type="inferred from homology"/>
<dbReference type="RefSeq" id="XP_002847708.1">
    <property type="nucleotide sequence ID" value="XM_002847662.1"/>
</dbReference>
<keyword evidence="2" id="KW-0560">Oxidoreductase</keyword>
<dbReference type="InterPro" id="IPR036291">
    <property type="entry name" value="NAD(P)-bd_dom_sf"/>
</dbReference>
<dbReference type="VEuPathDB" id="FungiDB:MCYG_03214"/>
<name>C5FL23_ARTOC</name>